<reference evidence="1 2" key="1">
    <citation type="journal article" date="2021" name="Genome Biol. Evol.">
        <title>Complete Genome Sequencing of a Novel Gloeobacter Species from a Waterfall Cave in Mexico.</title>
        <authorList>
            <person name="Saw J.H."/>
            <person name="Cardona T."/>
            <person name="Montejano G."/>
        </authorList>
    </citation>
    <scope>NUCLEOTIDE SEQUENCE [LARGE SCALE GENOMIC DNA]</scope>
    <source>
        <strain evidence="1">MG652769</strain>
    </source>
</reference>
<gene>
    <name evidence="1" type="ORF">ISF26_00525</name>
</gene>
<keyword evidence="2" id="KW-1185">Reference proteome</keyword>
<protein>
    <submittedName>
        <fullName evidence="1">Uncharacterized protein</fullName>
    </submittedName>
</protein>
<organism evidence="1 2">
    <name type="scientific">Gloeobacter morelensis MG652769</name>
    <dbReference type="NCBI Taxonomy" id="2781736"/>
    <lineage>
        <taxon>Bacteria</taxon>
        <taxon>Bacillati</taxon>
        <taxon>Cyanobacteriota</taxon>
        <taxon>Cyanophyceae</taxon>
        <taxon>Gloeobacterales</taxon>
        <taxon>Gloeobacteraceae</taxon>
        <taxon>Gloeobacter</taxon>
        <taxon>Gloeobacter morelensis</taxon>
    </lineage>
</organism>
<dbReference type="Proteomes" id="UP001054846">
    <property type="component" value="Chromosome"/>
</dbReference>
<proteinExistence type="predicted"/>
<name>A0ABY3PMA0_9CYAN</name>
<sequence>MPEIQLLGGYLWGYLCAGDVIPQVLPCVRCEDRWVVHFARHPGEEPLWRQRGWARAQALPYRRQPEGLIVERDLPEAGFGRAEPFAATQSAACARCGDCLDCPCGAVCATPPLKGG</sequence>
<dbReference type="RefSeq" id="WP_230841835.1">
    <property type="nucleotide sequence ID" value="NZ_CP063845.1"/>
</dbReference>
<evidence type="ECO:0000313" key="2">
    <source>
        <dbReference type="Proteomes" id="UP001054846"/>
    </source>
</evidence>
<accession>A0ABY3PMA0</accession>
<evidence type="ECO:0000313" key="1">
    <source>
        <dbReference type="EMBL" id="UFP94776.1"/>
    </source>
</evidence>
<dbReference type="EMBL" id="CP063845">
    <property type="protein sequence ID" value="UFP94776.1"/>
    <property type="molecule type" value="Genomic_DNA"/>
</dbReference>